<dbReference type="EMBL" id="FMZM01000005">
    <property type="protein sequence ID" value="SDD01526.1"/>
    <property type="molecule type" value="Genomic_DNA"/>
</dbReference>
<keyword evidence="2" id="KW-0813">Transport</keyword>
<keyword evidence="3" id="KW-0479">Metal-binding</keyword>
<dbReference type="GO" id="GO:0046872">
    <property type="term" value="F:metal ion binding"/>
    <property type="evidence" value="ECO:0007669"/>
    <property type="project" value="UniProtKB-KW"/>
</dbReference>
<dbReference type="AlphaFoldDB" id="A0A1G6RC91"/>
<gene>
    <name evidence="8" type="ORF">SAMN05421872_105214</name>
</gene>
<dbReference type="OrthoDB" id="4741951at2"/>
<keyword evidence="9" id="KW-1185">Reference proteome</keyword>
<organism evidence="8 9">
    <name type="scientific">Nocardioides lianchengensis</name>
    <dbReference type="NCBI Taxonomy" id="1045774"/>
    <lineage>
        <taxon>Bacteria</taxon>
        <taxon>Bacillati</taxon>
        <taxon>Actinomycetota</taxon>
        <taxon>Actinomycetes</taxon>
        <taxon>Propionibacteriales</taxon>
        <taxon>Nocardioidaceae</taxon>
        <taxon>Nocardioides</taxon>
    </lineage>
</organism>
<evidence type="ECO:0000313" key="8">
    <source>
        <dbReference type="EMBL" id="SDD01526.1"/>
    </source>
</evidence>
<evidence type="ECO:0000313" key="9">
    <source>
        <dbReference type="Proteomes" id="UP000199034"/>
    </source>
</evidence>
<dbReference type="InterPro" id="IPR051269">
    <property type="entry name" value="Fe-S_cluster_ET"/>
</dbReference>
<evidence type="ECO:0000256" key="3">
    <source>
        <dbReference type="ARBA" id="ARBA00022723"/>
    </source>
</evidence>
<dbReference type="STRING" id="1045774.SAMN05421872_105214"/>
<dbReference type="PANTHER" id="PTHR36923:SF3">
    <property type="entry name" value="FERREDOXIN"/>
    <property type="match status" value="1"/>
</dbReference>
<evidence type="ECO:0000256" key="7">
    <source>
        <dbReference type="ARBA" id="ARBA00023291"/>
    </source>
</evidence>
<accession>A0A1G6RC91</accession>
<evidence type="ECO:0000256" key="2">
    <source>
        <dbReference type="ARBA" id="ARBA00022448"/>
    </source>
</evidence>
<protein>
    <submittedName>
        <fullName evidence="8">Ferredoxin</fullName>
    </submittedName>
</protein>
<dbReference type="Gene3D" id="3.30.70.20">
    <property type="match status" value="1"/>
</dbReference>
<evidence type="ECO:0000256" key="5">
    <source>
        <dbReference type="ARBA" id="ARBA00023004"/>
    </source>
</evidence>
<sequence>MRVVADLGLCQGHQMCQGEAPEVFGFDDDVDLVTVLQEHPDDSLRSQVAAAVTYCPAMALAIEED</sequence>
<keyword evidence="5" id="KW-0408">Iron</keyword>
<dbReference type="Pfam" id="PF13459">
    <property type="entry name" value="Fer4_15"/>
    <property type="match status" value="1"/>
</dbReference>
<evidence type="ECO:0000256" key="4">
    <source>
        <dbReference type="ARBA" id="ARBA00022982"/>
    </source>
</evidence>
<dbReference type="RefSeq" id="WP_090855136.1">
    <property type="nucleotide sequence ID" value="NZ_FMZM01000005.1"/>
</dbReference>
<evidence type="ECO:0000256" key="6">
    <source>
        <dbReference type="ARBA" id="ARBA00023014"/>
    </source>
</evidence>
<dbReference type="PANTHER" id="PTHR36923">
    <property type="entry name" value="FERREDOXIN"/>
    <property type="match status" value="1"/>
</dbReference>
<dbReference type="Proteomes" id="UP000199034">
    <property type="component" value="Unassembled WGS sequence"/>
</dbReference>
<keyword evidence="7" id="KW-0003">3Fe-4S</keyword>
<name>A0A1G6RC91_9ACTN</name>
<dbReference type="SUPFAM" id="SSF54862">
    <property type="entry name" value="4Fe-4S ferredoxins"/>
    <property type="match status" value="1"/>
</dbReference>
<reference evidence="8 9" key="1">
    <citation type="submission" date="2016-10" db="EMBL/GenBank/DDBJ databases">
        <authorList>
            <person name="de Groot N.N."/>
        </authorList>
    </citation>
    <scope>NUCLEOTIDE SEQUENCE [LARGE SCALE GENOMIC DNA]</scope>
    <source>
        <strain evidence="8 9">CGMCC 4.6858</strain>
    </source>
</reference>
<comment type="cofactor">
    <cofactor evidence="1">
        <name>[3Fe-4S] cluster</name>
        <dbReference type="ChEBI" id="CHEBI:21137"/>
    </cofactor>
</comment>
<keyword evidence="4" id="KW-0249">Electron transport</keyword>
<proteinExistence type="predicted"/>
<dbReference type="GO" id="GO:0051538">
    <property type="term" value="F:3 iron, 4 sulfur cluster binding"/>
    <property type="evidence" value="ECO:0007669"/>
    <property type="project" value="UniProtKB-KW"/>
</dbReference>
<evidence type="ECO:0000256" key="1">
    <source>
        <dbReference type="ARBA" id="ARBA00001927"/>
    </source>
</evidence>
<keyword evidence="6" id="KW-0411">Iron-sulfur</keyword>